<keyword evidence="1" id="KW-0472">Membrane</keyword>
<dbReference type="AlphaFoldDB" id="A0A2M8KS58"/>
<sequence>MKLLHEILRDTRTEQNITLDQLHATTKISRSQLTAVENGDWNVFQSQGYVQGVVSRYAQAVGIDQEKALMLLRRDMEKKPGAFIRVSAYHERNVWSVSLVVLCAICIVVVFFIFQFSSIMRKPNVTLISTSSHIRASEPYIVSGSTEQGVLLYLNSE</sequence>
<dbReference type="InterPro" id="IPR010982">
    <property type="entry name" value="Lambda_DNA-bd_dom_sf"/>
</dbReference>
<dbReference type="Gene3D" id="1.10.260.40">
    <property type="entry name" value="lambda repressor-like DNA-binding domains"/>
    <property type="match status" value="1"/>
</dbReference>
<protein>
    <recommendedName>
        <fullName evidence="4">HTH cro/C1-type domain-containing protein</fullName>
    </recommendedName>
</protein>
<keyword evidence="1" id="KW-0812">Transmembrane</keyword>
<dbReference type="InterPro" id="IPR001387">
    <property type="entry name" value="Cro/C1-type_HTH"/>
</dbReference>
<gene>
    <name evidence="2" type="ORF">COU88_03325</name>
</gene>
<dbReference type="InterPro" id="IPR050400">
    <property type="entry name" value="Bact_Cytoskel_RodZ"/>
</dbReference>
<accession>A0A2M8KS58</accession>
<evidence type="ECO:0000256" key="1">
    <source>
        <dbReference type="SAM" id="Phobius"/>
    </source>
</evidence>
<evidence type="ECO:0000313" key="3">
    <source>
        <dbReference type="Proteomes" id="UP000229554"/>
    </source>
</evidence>
<evidence type="ECO:0008006" key="4">
    <source>
        <dbReference type="Google" id="ProtNLM"/>
    </source>
</evidence>
<feature type="non-terminal residue" evidence="2">
    <location>
        <position position="157"/>
    </location>
</feature>
<dbReference type="Proteomes" id="UP000229554">
    <property type="component" value="Unassembled WGS sequence"/>
</dbReference>
<feature type="transmembrane region" description="Helical" evidence="1">
    <location>
        <begin position="94"/>
        <end position="114"/>
    </location>
</feature>
<reference evidence="3" key="1">
    <citation type="submission" date="2017-09" db="EMBL/GenBank/DDBJ databases">
        <title>Depth-based differentiation of microbial function through sediment-hosted aquifers and enrichment of novel symbionts in the deep terrestrial subsurface.</title>
        <authorList>
            <person name="Probst A.J."/>
            <person name="Ladd B."/>
            <person name="Jarett J.K."/>
            <person name="Geller-Mcgrath D.E."/>
            <person name="Sieber C.M.K."/>
            <person name="Emerson J.B."/>
            <person name="Anantharaman K."/>
            <person name="Thomas B.C."/>
            <person name="Malmstrom R."/>
            <person name="Stieglmeier M."/>
            <person name="Klingl A."/>
            <person name="Woyke T."/>
            <person name="Ryan C.M."/>
            <person name="Banfield J.F."/>
        </authorList>
    </citation>
    <scope>NUCLEOTIDE SEQUENCE [LARGE SCALE GENOMIC DNA]</scope>
</reference>
<comment type="caution">
    <text evidence="2">The sequence shown here is derived from an EMBL/GenBank/DDBJ whole genome shotgun (WGS) entry which is preliminary data.</text>
</comment>
<dbReference type="GO" id="GO:0003677">
    <property type="term" value="F:DNA binding"/>
    <property type="evidence" value="ECO:0007669"/>
    <property type="project" value="InterPro"/>
</dbReference>
<dbReference type="Pfam" id="PF13413">
    <property type="entry name" value="HTH_25"/>
    <property type="match status" value="1"/>
</dbReference>
<keyword evidence="1" id="KW-1133">Transmembrane helix</keyword>
<dbReference type="PANTHER" id="PTHR34475:SF1">
    <property type="entry name" value="CYTOSKELETON PROTEIN RODZ"/>
    <property type="match status" value="1"/>
</dbReference>
<dbReference type="PANTHER" id="PTHR34475">
    <property type="match status" value="1"/>
</dbReference>
<proteinExistence type="predicted"/>
<name>A0A2M8KS58_9BACT</name>
<evidence type="ECO:0000313" key="2">
    <source>
        <dbReference type="EMBL" id="PJE62751.1"/>
    </source>
</evidence>
<dbReference type="EMBL" id="PFED01000132">
    <property type="protein sequence ID" value="PJE62751.1"/>
    <property type="molecule type" value="Genomic_DNA"/>
</dbReference>
<organism evidence="2 3">
    <name type="scientific">Candidatus Roizmanbacteria bacterium CG10_big_fil_rev_8_21_14_0_10_39_6</name>
    <dbReference type="NCBI Taxonomy" id="1974853"/>
    <lineage>
        <taxon>Bacteria</taxon>
        <taxon>Candidatus Roizmaniibacteriota</taxon>
    </lineage>
</organism>
<dbReference type="SUPFAM" id="SSF47413">
    <property type="entry name" value="lambda repressor-like DNA-binding domains"/>
    <property type="match status" value="1"/>
</dbReference>
<dbReference type="CDD" id="cd00093">
    <property type="entry name" value="HTH_XRE"/>
    <property type="match status" value="1"/>
</dbReference>